<proteinExistence type="inferred from homology"/>
<keyword evidence="6" id="KW-0560">Oxidoreductase</keyword>
<reference evidence="8 9" key="1">
    <citation type="submission" date="2018-01" db="EMBL/GenBank/DDBJ databases">
        <title>Harnessing the power of phylogenomics to disentangle the directionality and signatures of interkingdom host jumping in the parasitic fungal genus Tolypocladium.</title>
        <authorList>
            <person name="Quandt C.A."/>
            <person name="Patterson W."/>
            <person name="Spatafora J.W."/>
        </authorList>
    </citation>
    <scope>NUCLEOTIDE SEQUENCE [LARGE SCALE GENOMIC DNA]</scope>
    <source>
        <strain evidence="8 9">NRBC 100945</strain>
    </source>
</reference>
<comment type="cofactor">
    <cofactor evidence="1">
        <name>FAD</name>
        <dbReference type="ChEBI" id="CHEBI:57692"/>
    </cofactor>
</comment>
<evidence type="ECO:0000313" key="8">
    <source>
        <dbReference type="EMBL" id="POR35734.1"/>
    </source>
</evidence>
<dbReference type="InterPro" id="IPR036188">
    <property type="entry name" value="FAD/NAD-bd_sf"/>
</dbReference>
<evidence type="ECO:0000256" key="2">
    <source>
        <dbReference type="ARBA" id="ARBA00010139"/>
    </source>
</evidence>
<comment type="similarity">
    <text evidence="2">Belongs to the FAD-binding monooxygenase family.</text>
</comment>
<evidence type="ECO:0000256" key="3">
    <source>
        <dbReference type="ARBA" id="ARBA00022630"/>
    </source>
</evidence>
<evidence type="ECO:0000256" key="1">
    <source>
        <dbReference type="ARBA" id="ARBA00001974"/>
    </source>
</evidence>
<dbReference type="InterPro" id="IPR050775">
    <property type="entry name" value="FAD-binding_Monooxygenases"/>
</dbReference>
<evidence type="ECO:0000313" key="9">
    <source>
        <dbReference type="Proteomes" id="UP000237481"/>
    </source>
</evidence>
<dbReference type="SUPFAM" id="SSF51905">
    <property type="entry name" value="FAD/NAD(P)-binding domain"/>
    <property type="match status" value="1"/>
</dbReference>
<dbReference type="GO" id="GO:0004497">
    <property type="term" value="F:monooxygenase activity"/>
    <property type="evidence" value="ECO:0007669"/>
    <property type="project" value="UniProtKB-KW"/>
</dbReference>
<evidence type="ECO:0000256" key="4">
    <source>
        <dbReference type="ARBA" id="ARBA00022827"/>
    </source>
</evidence>
<keyword evidence="4" id="KW-0274">FAD</keyword>
<keyword evidence="9" id="KW-1185">Reference proteome</keyword>
<evidence type="ECO:0000256" key="5">
    <source>
        <dbReference type="ARBA" id="ARBA00022857"/>
    </source>
</evidence>
<gene>
    <name evidence="8" type="ORF">TPAR_04054</name>
</gene>
<dbReference type="Proteomes" id="UP000237481">
    <property type="component" value="Unassembled WGS sequence"/>
</dbReference>
<comment type="caution">
    <text evidence="8">The sequence shown here is derived from an EMBL/GenBank/DDBJ whole genome shotgun (WGS) entry which is preliminary data.</text>
</comment>
<protein>
    <submittedName>
        <fullName evidence="8">Flavin-containing monooxygenase-like protein</fullName>
    </submittedName>
</protein>
<sequence length="201" mass="22771">MLDKTANASLYDFWVKKVRTRMTDPVKRDIVAPLEQFQWIGTGRLNLEVDYYEMLDRPNVKLVDLKKTPIKEFNESGVVTEDQEARELHDLDVVIVATGYDAVTGSLLDMGIRDKNGVSLQDKWKDGIQTNLGMVLPDMPNAFMLYGTQAPTSLANGPPFIEMQVDWIVHLLKKARAENIESIEPSQKAIRMWGDTVWAAC</sequence>
<dbReference type="PANTHER" id="PTHR43098:SF3">
    <property type="entry name" value="L-ORNITHINE N(5)-MONOOXYGENASE-RELATED"/>
    <property type="match status" value="1"/>
</dbReference>
<dbReference type="PANTHER" id="PTHR43098">
    <property type="entry name" value="L-ORNITHINE N(5)-MONOOXYGENASE-RELATED"/>
    <property type="match status" value="1"/>
</dbReference>
<organism evidence="8 9">
    <name type="scientific">Tolypocladium paradoxum</name>
    <dbReference type="NCBI Taxonomy" id="94208"/>
    <lineage>
        <taxon>Eukaryota</taxon>
        <taxon>Fungi</taxon>
        <taxon>Dikarya</taxon>
        <taxon>Ascomycota</taxon>
        <taxon>Pezizomycotina</taxon>
        <taxon>Sordariomycetes</taxon>
        <taxon>Hypocreomycetidae</taxon>
        <taxon>Hypocreales</taxon>
        <taxon>Ophiocordycipitaceae</taxon>
        <taxon>Tolypocladium</taxon>
    </lineage>
</organism>
<evidence type="ECO:0000256" key="6">
    <source>
        <dbReference type="ARBA" id="ARBA00023002"/>
    </source>
</evidence>
<dbReference type="Gene3D" id="3.50.50.60">
    <property type="entry name" value="FAD/NAD(P)-binding domain"/>
    <property type="match status" value="1"/>
</dbReference>
<keyword evidence="5" id="KW-0521">NADP</keyword>
<dbReference type="STRING" id="94208.A0A2S4KZX3"/>
<keyword evidence="3" id="KW-0285">Flavoprotein</keyword>
<evidence type="ECO:0000256" key="7">
    <source>
        <dbReference type="ARBA" id="ARBA00023033"/>
    </source>
</evidence>
<dbReference type="EMBL" id="PKSG01000413">
    <property type="protein sequence ID" value="POR35734.1"/>
    <property type="molecule type" value="Genomic_DNA"/>
</dbReference>
<name>A0A2S4KZX3_9HYPO</name>
<keyword evidence="7 8" id="KW-0503">Monooxygenase</keyword>
<accession>A0A2S4KZX3</accession>
<dbReference type="OrthoDB" id="66881at2759"/>
<dbReference type="AlphaFoldDB" id="A0A2S4KZX3"/>